<feature type="region of interest" description="Disordered" evidence="1">
    <location>
        <begin position="32"/>
        <end position="57"/>
    </location>
</feature>
<dbReference type="EMBL" id="SHKL01000001">
    <property type="protein sequence ID" value="RZT86135.1"/>
    <property type="molecule type" value="Genomic_DNA"/>
</dbReference>
<accession>A0A4Q7UWI9</accession>
<protein>
    <submittedName>
        <fullName evidence="2">Uncharacterized protein</fullName>
    </submittedName>
</protein>
<dbReference type="Proteomes" id="UP000291591">
    <property type="component" value="Unassembled WGS sequence"/>
</dbReference>
<keyword evidence="3" id="KW-1185">Reference proteome</keyword>
<evidence type="ECO:0000256" key="1">
    <source>
        <dbReference type="SAM" id="MobiDB-lite"/>
    </source>
</evidence>
<organism evidence="2 3">
    <name type="scientific">Pseudonocardia sediminis</name>
    <dbReference type="NCBI Taxonomy" id="1397368"/>
    <lineage>
        <taxon>Bacteria</taxon>
        <taxon>Bacillati</taxon>
        <taxon>Actinomycetota</taxon>
        <taxon>Actinomycetes</taxon>
        <taxon>Pseudonocardiales</taxon>
        <taxon>Pseudonocardiaceae</taxon>
        <taxon>Pseudonocardia</taxon>
    </lineage>
</organism>
<evidence type="ECO:0000313" key="2">
    <source>
        <dbReference type="EMBL" id="RZT86135.1"/>
    </source>
</evidence>
<dbReference type="RefSeq" id="WP_165438357.1">
    <property type="nucleotide sequence ID" value="NZ_SHKL01000001.1"/>
</dbReference>
<dbReference type="AlphaFoldDB" id="A0A4Q7UWI9"/>
<sequence>MNIGRTIRVFRAEPVVGPVPGPDPATVESARRVAEARQEPPVEVDADQATPPVRLGG</sequence>
<evidence type="ECO:0000313" key="3">
    <source>
        <dbReference type="Proteomes" id="UP000291591"/>
    </source>
</evidence>
<proteinExistence type="predicted"/>
<comment type="caution">
    <text evidence="2">The sequence shown here is derived from an EMBL/GenBank/DDBJ whole genome shotgun (WGS) entry which is preliminary data.</text>
</comment>
<name>A0A4Q7UWI9_PSEST</name>
<reference evidence="2 3" key="1">
    <citation type="submission" date="2019-02" db="EMBL/GenBank/DDBJ databases">
        <title>Sequencing the genomes of 1000 actinobacteria strains.</title>
        <authorList>
            <person name="Klenk H.-P."/>
        </authorList>
    </citation>
    <scope>NUCLEOTIDE SEQUENCE [LARGE SCALE GENOMIC DNA]</scope>
    <source>
        <strain evidence="2 3">DSM 45779</strain>
    </source>
</reference>
<gene>
    <name evidence="2" type="ORF">EV383_3024</name>
</gene>